<reference evidence="2 3" key="1">
    <citation type="submission" date="2021-07" db="EMBL/GenBank/DDBJ databases">
        <title>Sphingomonas sp.</title>
        <authorList>
            <person name="Feng G."/>
            <person name="Li J."/>
            <person name="Pan M."/>
        </authorList>
    </citation>
    <scope>NUCLEOTIDE SEQUENCE [LARGE SCALE GENOMIC DNA]</scope>
    <source>
        <strain evidence="2 3">RRHST34</strain>
    </source>
</reference>
<sequence length="492" mass="56097">MQAPPDIASAVTALCRTDLQVFIERVFATLDPAATLERSDYLTILSDYLERVERGECRRLLITIPPRHLKSIATTIALPAWMLGRNPSRRIMAVSYAEDLTREHSRNFQKIVRSGWYAHVFPETARSIERNTVAEVRTRQNGFRRGASRGGSLTGFGADTIIVDDLMKADDARSPLLREKVHTFYGNTLVNRLNDKSVGTIIAVQQRLHEDDLAARMIDMGFEHLNLPAIAETSQVFALSNGQVITREPGDLLKPRTEPRPILDEFRLAMGGPDFEAQYQQNPTPPESALLEWNRIATYRDAPPRERLLHVVQSWDTALHDGPRSDWSVGTTWGFHNDSWLLLEVVRERLSYPDLLARVRHQRERWRTDTIIIEHAGTGIALQHELVRDWRCLGAPEHHAATCEVHGYTPKIGKQERLTTSSERLYSGQVRFPEAAPWLEVLRREMMGFPNLVHDDQVDSVTQFVHWVAGRRGRSAANNERNRRPTGGPRRR</sequence>
<organism evidence="2 3">
    <name type="scientific">Sphingomonas citri</name>
    <dbReference type="NCBI Taxonomy" id="2862499"/>
    <lineage>
        <taxon>Bacteria</taxon>
        <taxon>Pseudomonadati</taxon>
        <taxon>Pseudomonadota</taxon>
        <taxon>Alphaproteobacteria</taxon>
        <taxon>Sphingomonadales</taxon>
        <taxon>Sphingomonadaceae</taxon>
        <taxon>Sphingomonas</taxon>
    </lineage>
</organism>
<accession>A0ABS7BLQ2</accession>
<dbReference type="RefSeq" id="WP_219747887.1">
    <property type="nucleotide sequence ID" value="NZ_JAHXZN010000001.1"/>
</dbReference>
<evidence type="ECO:0000313" key="3">
    <source>
        <dbReference type="Proteomes" id="UP000759103"/>
    </source>
</evidence>
<comment type="caution">
    <text evidence="2">The sequence shown here is derived from an EMBL/GenBank/DDBJ whole genome shotgun (WGS) entry which is preliminary data.</text>
</comment>
<evidence type="ECO:0000313" key="2">
    <source>
        <dbReference type="EMBL" id="MBW6530538.1"/>
    </source>
</evidence>
<dbReference type="Gene3D" id="3.40.50.300">
    <property type="entry name" value="P-loop containing nucleotide triphosphate hydrolases"/>
    <property type="match status" value="1"/>
</dbReference>
<name>A0ABS7BLQ2_9SPHN</name>
<feature type="region of interest" description="Disordered" evidence="1">
    <location>
        <begin position="472"/>
        <end position="492"/>
    </location>
</feature>
<gene>
    <name evidence="2" type="primary">terL</name>
    <name evidence="2" type="ORF">KZ820_07295</name>
</gene>
<dbReference type="InterPro" id="IPR006517">
    <property type="entry name" value="Phage_terminase_lsu-like_C"/>
</dbReference>
<dbReference type="InterPro" id="IPR027417">
    <property type="entry name" value="P-loop_NTPase"/>
</dbReference>
<keyword evidence="3" id="KW-1185">Reference proteome</keyword>
<dbReference type="Proteomes" id="UP000759103">
    <property type="component" value="Unassembled WGS sequence"/>
</dbReference>
<protein>
    <submittedName>
        <fullName evidence="2">Phage terminase large subunit</fullName>
    </submittedName>
</protein>
<evidence type="ECO:0000256" key="1">
    <source>
        <dbReference type="SAM" id="MobiDB-lite"/>
    </source>
</evidence>
<dbReference type="Gene3D" id="3.30.420.240">
    <property type="match status" value="1"/>
</dbReference>
<dbReference type="EMBL" id="JAHXZN010000001">
    <property type="protein sequence ID" value="MBW6530538.1"/>
    <property type="molecule type" value="Genomic_DNA"/>
</dbReference>
<dbReference type="NCBIfam" id="TIGR01630">
    <property type="entry name" value="psiM2_ORF9"/>
    <property type="match status" value="1"/>
</dbReference>
<proteinExistence type="predicted"/>